<evidence type="ECO:0000313" key="8">
    <source>
        <dbReference type="EMBL" id="MBA2870017.1"/>
    </source>
</evidence>
<dbReference type="Pfam" id="PF06081">
    <property type="entry name" value="ArAE_1"/>
    <property type="match status" value="1"/>
</dbReference>
<dbReference type="Proteomes" id="UP000580891">
    <property type="component" value="Unassembled WGS sequence"/>
</dbReference>
<dbReference type="Gene3D" id="1.20.120.940">
    <property type="entry name" value="Putative aromatic acid exporter, C-terminal domain"/>
    <property type="match status" value="1"/>
</dbReference>
<dbReference type="Pfam" id="PF11728">
    <property type="entry name" value="ArAE_1_C"/>
    <property type="match status" value="1"/>
</dbReference>
<evidence type="ECO:0000313" key="9">
    <source>
        <dbReference type="Proteomes" id="UP000580891"/>
    </source>
</evidence>
<dbReference type="GO" id="GO:0005886">
    <property type="term" value="C:plasma membrane"/>
    <property type="evidence" value="ECO:0007669"/>
    <property type="project" value="UniProtKB-SubCell"/>
</dbReference>
<evidence type="ECO:0000259" key="7">
    <source>
        <dbReference type="Pfam" id="PF11728"/>
    </source>
</evidence>
<evidence type="ECO:0000256" key="3">
    <source>
        <dbReference type="ARBA" id="ARBA00022692"/>
    </source>
</evidence>
<keyword evidence="2" id="KW-1003">Cell membrane</keyword>
<accession>A0A7V9YWZ7</accession>
<feature type="domain" description="Putative aromatic acid exporter C-terminal" evidence="7">
    <location>
        <begin position="146"/>
        <end position="310"/>
    </location>
</feature>
<feature type="transmembrane region" description="Helical" evidence="6">
    <location>
        <begin position="52"/>
        <end position="70"/>
    </location>
</feature>
<dbReference type="PANTHER" id="PTHR40064">
    <property type="entry name" value="MEMBRANE PROTEIN-RELATED"/>
    <property type="match status" value="1"/>
</dbReference>
<dbReference type="InterPro" id="IPR038323">
    <property type="entry name" value="ArAE_1_C_sf"/>
</dbReference>
<evidence type="ECO:0000256" key="1">
    <source>
        <dbReference type="ARBA" id="ARBA00004651"/>
    </source>
</evidence>
<comment type="subcellular location">
    <subcellularLocation>
        <location evidence="1">Cell membrane</location>
        <topology evidence="1">Multi-pass membrane protein</topology>
    </subcellularLocation>
</comment>
<name>A0A7V9YWZ7_9BACL</name>
<evidence type="ECO:0000256" key="6">
    <source>
        <dbReference type="SAM" id="Phobius"/>
    </source>
</evidence>
<dbReference type="InterPro" id="IPR010343">
    <property type="entry name" value="ArAE_1"/>
</dbReference>
<protein>
    <submittedName>
        <fullName evidence="8">Uncharacterized membrane protein YgaE (UPF0421/DUF939 family)</fullName>
    </submittedName>
</protein>
<comment type="caution">
    <text evidence="8">The sequence shown here is derived from an EMBL/GenBank/DDBJ whole genome shotgun (WGS) entry which is preliminary data.</text>
</comment>
<evidence type="ECO:0000256" key="2">
    <source>
        <dbReference type="ARBA" id="ARBA00022475"/>
    </source>
</evidence>
<keyword evidence="5 6" id="KW-0472">Membrane</keyword>
<feature type="transmembrane region" description="Helical" evidence="6">
    <location>
        <begin position="76"/>
        <end position="96"/>
    </location>
</feature>
<dbReference type="AlphaFoldDB" id="A0A7V9YWZ7"/>
<dbReference type="EMBL" id="JACDUU010000001">
    <property type="protein sequence ID" value="MBA2870017.1"/>
    <property type="molecule type" value="Genomic_DNA"/>
</dbReference>
<evidence type="ECO:0000256" key="4">
    <source>
        <dbReference type="ARBA" id="ARBA00022989"/>
    </source>
</evidence>
<feature type="transmembrane region" description="Helical" evidence="6">
    <location>
        <begin position="12"/>
        <end position="40"/>
    </location>
</feature>
<sequence length="334" mass="38780">MFKIGYRTVKTAIGTAVSISLAQYFGLHNFVSAGIITILCIQVTKKKSLRTAWARFLACITAMAFSFIFFEGIGYYPVSIALLLLVFIPTTVMLKATEGIATSSVILLHFYAAKQFTLSLIMNELSLIIIGIGVALLVNMYMPSVEKQLKEYQRIIEDLFRIIFKEIVKYLRTNESDWDGKELMLTADLLQKAKTLALRNVENRLLRNEDYYYRYFCMREKQFEIIERLLPLVTSITYTVEQRNIVADFIDELSDAIHPGNTADKFIQQLREMKKRFEVMELPKTREEFEERAALLHFVKEMEQYLIIKSGFNTLSEKSPTFLRKKFFHRVNKG</sequence>
<evidence type="ECO:0000256" key="5">
    <source>
        <dbReference type="ARBA" id="ARBA00023136"/>
    </source>
</evidence>
<dbReference type="RefSeq" id="WP_181535487.1">
    <property type="nucleotide sequence ID" value="NZ_JACDUU010000001.1"/>
</dbReference>
<keyword evidence="4 6" id="KW-1133">Transmembrane helix</keyword>
<dbReference type="InterPro" id="IPR021062">
    <property type="entry name" value="ArAE_1_C"/>
</dbReference>
<gene>
    <name evidence="8" type="ORF">HNQ85_000275</name>
</gene>
<reference evidence="8 9" key="1">
    <citation type="submission" date="2020-07" db="EMBL/GenBank/DDBJ databases">
        <title>Genomic Encyclopedia of Type Strains, Phase IV (KMG-IV): sequencing the most valuable type-strain genomes for metagenomic binning, comparative biology and taxonomic classification.</title>
        <authorList>
            <person name="Goeker M."/>
        </authorList>
    </citation>
    <scope>NUCLEOTIDE SEQUENCE [LARGE SCALE GENOMIC DNA]</scope>
    <source>
        <strain evidence="8 9">DSM 25220</strain>
    </source>
</reference>
<organism evidence="8 9">
    <name type="scientific">[Anoxybacillus] calidus</name>
    <dbReference type="NCBI Taxonomy" id="575178"/>
    <lineage>
        <taxon>Bacteria</taxon>
        <taxon>Bacillati</taxon>
        <taxon>Bacillota</taxon>
        <taxon>Bacilli</taxon>
        <taxon>Bacillales</taxon>
        <taxon>Anoxybacillaceae</taxon>
        <taxon>Paranoxybacillus</taxon>
    </lineage>
</organism>
<keyword evidence="9" id="KW-1185">Reference proteome</keyword>
<feature type="transmembrane region" description="Helical" evidence="6">
    <location>
        <begin position="116"/>
        <end position="142"/>
    </location>
</feature>
<dbReference type="InterPro" id="IPR052984">
    <property type="entry name" value="UPF0421"/>
</dbReference>
<keyword evidence="3 6" id="KW-0812">Transmembrane</keyword>
<dbReference type="PANTHER" id="PTHR40064:SF1">
    <property type="entry name" value="MEMBRANE PROTEIN"/>
    <property type="match status" value="1"/>
</dbReference>
<proteinExistence type="predicted"/>